<comment type="subcellular location">
    <subcellularLocation>
        <location evidence="1 7">Cell outer membrane</location>
        <topology evidence="1 7">Multi-pass membrane protein</topology>
    </subcellularLocation>
</comment>
<dbReference type="Gene3D" id="2.40.170.20">
    <property type="entry name" value="TonB-dependent receptor, beta-barrel domain"/>
    <property type="match status" value="1"/>
</dbReference>
<evidence type="ECO:0000256" key="8">
    <source>
        <dbReference type="SAM" id="SignalP"/>
    </source>
</evidence>
<evidence type="ECO:0000313" key="10">
    <source>
        <dbReference type="EMBL" id="MCJ0743521.1"/>
    </source>
</evidence>
<evidence type="ECO:0000256" key="3">
    <source>
        <dbReference type="ARBA" id="ARBA00022452"/>
    </source>
</evidence>
<dbReference type="InterPro" id="IPR037066">
    <property type="entry name" value="Plug_dom_sf"/>
</dbReference>
<feature type="chain" id="PRO_5046427557" evidence="8">
    <location>
        <begin position="21"/>
        <end position="1044"/>
    </location>
</feature>
<evidence type="ECO:0000256" key="7">
    <source>
        <dbReference type="PROSITE-ProRule" id="PRU01360"/>
    </source>
</evidence>
<comment type="caution">
    <text evidence="10">The sequence shown here is derived from an EMBL/GenBank/DDBJ whole genome shotgun (WGS) entry which is preliminary data.</text>
</comment>
<accession>A0ABS9ZYY7</accession>
<keyword evidence="11" id="KW-1185">Reference proteome</keyword>
<evidence type="ECO:0000256" key="2">
    <source>
        <dbReference type="ARBA" id="ARBA00022448"/>
    </source>
</evidence>
<dbReference type="InterPro" id="IPR036942">
    <property type="entry name" value="Beta-barrel_TonB_sf"/>
</dbReference>
<keyword evidence="4 7" id="KW-0812">Transmembrane</keyword>
<dbReference type="Proteomes" id="UP001165460">
    <property type="component" value="Unassembled WGS sequence"/>
</dbReference>
<evidence type="ECO:0000256" key="5">
    <source>
        <dbReference type="ARBA" id="ARBA00023136"/>
    </source>
</evidence>
<comment type="similarity">
    <text evidence="7">Belongs to the TonB-dependent receptor family.</text>
</comment>
<evidence type="ECO:0000256" key="1">
    <source>
        <dbReference type="ARBA" id="ARBA00004571"/>
    </source>
</evidence>
<dbReference type="SUPFAM" id="SSF56935">
    <property type="entry name" value="Porins"/>
    <property type="match status" value="1"/>
</dbReference>
<keyword evidence="5 7" id="KW-0472">Membrane</keyword>
<name>A0ABS9ZYY7_9SPHI</name>
<dbReference type="PROSITE" id="PS52016">
    <property type="entry name" value="TONB_DEPENDENT_REC_3"/>
    <property type="match status" value="1"/>
</dbReference>
<reference evidence="10" key="1">
    <citation type="submission" date="2022-03" db="EMBL/GenBank/DDBJ databases">
        <authorList>
            <person name="Woo C.Y."/>
        </authorList>
    </citation>
    <scope>NUCLEOTIDE SEQUENCE</scope>
    <source>
        <strain evidence="10">CYS-01</strain>
    </source>
</reference>
<dbReference type="InterPro" id="IPR012910">
    <property type="entry name" value="Plug_dom"/>
</dbReference>
<dbReference type="Gene3D" id="2.170.130.10">
    <property type="entry name" value="TonB-dependent receptor, plug domain"/>
    <property type="match status" value="1"/>
</dbReference>
<dbReference type="Gene3D" id="2.60.40.1120">
    <property type="entry name" value="Carboxypeptidase-like, regulatory domain"/>
    <property type="match status" value="1"/>
</dbReference>
<feature type="signal peptide" evidence="8">
    <location>
        <begin position="1"/>
        <end position="20"/>
    </location>
</feature>
<keyword evidence="8" id="KW-0732">Signal</keyword>
<feature type="domain" description="TonB-dependent receptor plug" evidence="9">
    <location>
        <begin position="117"/>
        <end position="236"/>
    </location>
</feature>
<keyword evidence="3 7" id="KW-1134">Transmembrane beta strand</keyword>
<evidence type="ECO:0000259" key="9">
    <source>
        <dbReference type="Pfam" id="PF07715"/>
    </source>
</evidence>
<organism evidence="10 11">
    <name type="scientific">Pedobacter montanisoli</name>
    <dbReference type="NCBI Taxonomy" id="2923277"/>
    <lineage>
        <taxon>Bacteria</taxon>
        <taxon>Pseudomonadati</taxon>
        <taxon>Bacteroidota</taxon>
        <taxon>Sphingobacteriia</taxon>
        <taxon>Sphingobacteriales</taxon>
        <taxon>Sphingobacteriaceae</taxon>
        <taxon>Pedobacter</taxon>
    </lineage>
</organism>
<keyword evidence="2 7" id="KW-0813">Transport</keyword>
<evidence type="ECO:0000256" key="6">
    <source>
        <dbReference type="ARBA" id="ARBA00023237"/>
    </source>
</evidence>
<dbReference type="Pfam" id="PF07715">
    <property type="entry name" value="Plug"/>
    <property type="match status" value="1"/>
</dbReference>
<dbReference type="NCBIfam" id="TIGR04057">
    <property type="entry name" value="SusC_RagA_signa"/>
    <property type="match status" value="1"/>
</dbReference>
<evidence type="ECO:0000256" key="4">
    <source>
        <dbReference type="ARBA" id="ARBA00022692"/>
    </source>
</evidence>
<dbReference type="InterPro" id="IPR039426">
    <property type="entry name" value="TonB-dep_rcpt-like"/>
</dbReference>
<dbReference type="InterPro" id="IPR008969">
    <property type="entry name" value="CarboxyPept-like_regulatory"/>
</dbReference>
<dbReference type="NCBIfam" id="TIGR04056">
    <property type="entry name" value="OMP_RagA_SusC"/>
    <property type="match status" value="1"/>
</dbReference>
<protein>
    <submittedName>
        <fullName evidence="10">SusC/RagA family TonB-linked outer membrane protein</fullName>
    </submittedName>
</protein>
<dbReference type="RefSeq" id="WP_243362732.1">
    <property type="nucleotide sequence ID" value="NZ_JALGBH010000002.1"/>
</dbReference>
<dbReference type="SUPFAM" id="SSF49464">
    <property type="entry name" value="Carboxypeptidase regulatory domain-like"/>
    <property type="match status" value="1"/>
</dbReference>
<keyword evidence="6 7" id="KW-0998">Cell outer membrane</keyword>
<dbReference type="InterPro" id="IPR023996">
    <property type="entry name" value="TonB-dep_OMP_SusC/RagA"/>
</dbReference>
<dbReference type="InterPro" id="IPR023997">
    <property type="entry name" value="TonB-dep_OMP_SusC/RagA_CS"/>
</dbReference>
<evidence type="ECO:0000313" key="11">
    <source>
        <dbReference type="Proteomes" id="UP001165460"/>
    </source>
</evidence>
<gene>
    <name evidence="10" type="ORF">MMF97_12430</name>
</gene>
<dbReference type="PROSITE" id="PS51257">
    <property type="entry name" value="PROKAR_LIPOPROTEIN"/>
    <property type="match status" value="1"/>
</dbReference>
<proteinExistence type="inferred from homology"/>
<sequence>MKKILLVFFVLFSACYQALAQDKKISGTVIGKSDKLPIPGVSVVVEGTKIGTVTDPKGVFSLAVPPGSTLVVSFIGYITEKVPVTSSSTYKIEIGENVQQLADVVITSFGIQRDKKTLGYGVGTVSAEKLTDAPTPDVSNALAGKVAGVQVSGSGGAFNSSNITIRGFSSFTRSNQPLYVIDGVPIDNSGGGNSVNQGASTSNRVSDINPEDVENISVLKGAAATVLYGSRAASGVILITTKKGKGGSKSQVSLTSSINIGSINIFPEYQNEYGQGINGIYSGDPLDPNKWVARSTSWGPKIAGQPVKNILGQTVPLQAYPDNVRDILQNSTGLDNTISFSGANEKFNYRVSYANSTTDALVPGNKMNRNNFSVNAGANITSKFKLSTSFSYINSMSDRTQAGNQGANPLWRGIYAPRSYDVTGLPVTDAAGNQIWYSSSEENPYWSIEHITRNEELNRFFGNINLKYDITSWLQADLKVGADVFSMMNAGFDDKGVRSNANTGSAGKGGLVQSRSMRRNLNSYFTLTGNKTYGDFNLSFTLGNEIISNYSNNLSVTGLEIVVAGFKNLDNFTTLAPPSNNYTQLRMMGVFGDLSVQYKSWLNVNLKARNDFSSTLIPKNRSIFYPAVAVSFVATEAFPSLRSNVLNSLKIRANGGEVGKGANPYETATYYSRAGSADGFSSTSVSFPYNGLAGYTYSNGAGEPELLPEFTREIELGTDISMLNNRLNLDFSVYQRDSRKLIFNVPVAYSSGFTSKIQNAGKLSTKGVEFLLSGTPIKNSNFSWEASLNFTKFKSVVKELAPGVELISLGGFTSPNIQAVTGQEYGLIYSNKYLRDAQGRMIIKSNGLPQATNDVFAVGNPNPKFTAGLTNSFKYKAFGLSFLLDFRYKGDLMSRTIGDLRINGVAKETAEYNRFNADGSVSKPYLFEGVYANGQPNTTYVSAQDYWGLSGKYAAWEGYVLDATFLKLREVTFTYDLPKKLLEKTKFISRLQLSAYGRNLWTYAPNFPHLDPEQNLTGISNARGLEFGITPVSKVFGATLRASF</sequence>
<dbReference type="EMBL" id="JALGBH010000002">
    <property type="protein sequence ID" value="MCJ0743521.1"/>
    <property type="molecule type" value="Genomic_DNA"/>
</dbReference>
<dbReference type="Pfam" id="PF13715">
    <property type="entry name" value="CarbopepD_reg_2"/>
    <property type="match status" value="1"/>
</dbReference>